<dbReference type="Pfam" id="PF05368">
    <property type="entry name" value="NmrA"/>
    <property type="match status" value="1"/>
</dbReference>
<reference evidence="2 3" key="1">
    <citation type="submission" date="2017-11" db="EMBL/GenBank/DDBJ databases">
        <title>Genome sequence of Pantoea cypripedii NE1.</title>
        <authorList>
            <person name="Nascimento F.X."/>
        </authorList>
    </citation>
    <scope>NUCLEOTIDE SEQUENCE [LARGE SCALE GENOMIC DNA]</scope>
    <source>
        <strain evidence="2 3">NE1</strain>
        <plasmid evidence="3">pne1b</plasmid>
    </source>
</reference>
<dbReference type="Gene3D" id="3.40.50.720">
    <property type="entry name" value="NAD(P)-binding Rossmann-like Domain"/>
    <property type="match status" value="1"/>
</dbReference>
<dbReference type="SUPFAM" id="SSF51735">
    <property type="entry name" value="NAD(P)-binding Rossmann-fold domains"/>
    <property type="match status" value="1"/>
</dbReference>
<feature type="domain" description="NmrA-like" evidence="1">
    <location>
        <begin position="4"/>
        <end position="252"/>
    </location>
</feature>
<dbReference type="PANTHER" id="PTHR43162">
    <property type="match status" value="1"/>
</dbReference>
<dbReference type="Proteomes" id="UP000502005">
    <property type="component" value="Plasmid pNE1B"/>
</dbReference>
<dbReference type="InterPro" id="IPR036291">
    <property type="entry name" value="NAD(P)-bd_dom_sf"/>
</dbReference>
<dbReference type="InterPro" id="IPR051604">
    <property type="entry name" value="Ergot_Alk_Oxidoreductase"/>
</dbReference>
<protein>
    <recommendedName>
        <fullName evidence="1">NmrA-like domain-containing protein</fullName>
    </recommendedName>
</protein>
<dbReference type="Gene3D" id="3.90.25.10">
    <property type="entry name" value="UDP-galactose 4-epimerase, domain 1"/>
    <property type="match status" value="1"/>
</dbReference>
<dbReference type="AlphaFoldDB" id="A0A6B9GH16"/>
<evidence type="ECO:0000313" key="3">
    <source>
        <dbReference type="Proteomes" id="UP000502005"/>
    </source>
</evidence>
<sequence length="287" mass="30741">MFFISGITGKVGGAAARSLLSRGKSVRALARDLQRAEEWSRLGVEVVQGDLTDVNAVKRCLNGVDGAFLMQPTPFGVTSEFPEAKAINGSLSAALASTDVPRVVILSSIGSEQPSGLGNIMQTHLLEEALATIPIPIATVRAGSFLENYVPSLERAATTGYFDTFLQPTDRPVPMVASEDIGHEVARLLIEGWSGRTIIELGSPYSPDDLACAMAEALSKPVKAKPIPKEYWKQTLQAMGLSTDHVDQWAEMQDGFNSGWIDFGRPGTIPVQAKTKPIDVFSKAVGK</sequence>
<dbReference type="EMBL" id="CP024770">
    <property type="protein sequence ID" value="QGY32925.1"/>
    <property type="molecule type" value="Genomic_DNA"/>
</dbReference>
<dbReference type="InterPro" id="IPR008030">
    <property type="entry name" value="NmrA-like"/>
</dbReference>
<geneLocation type="plasmid" evidence="3">
    <name>pne1b</name>
</geneLocation>
<evidence type="ECO:0000313" key="2">
    <source>
        <dbReference type="EMBL" id="QGY32925.1"/>
    </source>
</evidence>
<name>A0A6B9GH16_PANCY</name>
<accession>A0A6B9GH16</accession>
<dbReference type="PANTHER" id="PTHR43162:SF1">
    <property type="entry name" value="PRESTALK A DIFFERENTIATION PROTEIN A"/>
    <property type="match status" value="1"/>
</dbReference>
<organism evidence="2 3">
    <name type="scientific">Pantoea cypripedii</name>
    <name type="common">Pectobacterium cypripedii</name>
    <name type="synonym">Erwinia cypripedii</name>
    <dbReference type="NCBI Taxonomy" id="55209"/>
    <lineage>
        <taxon>Bacteria</taxon>
        <taxon>Pseudomonadati</taxon>
        <taxon>Pseudomonadota</taxon>
        <taxon>Gammaproteobacteria</taxon>
        <taxon>Enterobacterales</taxon>
        <taxon>Erwiniaceae</taxon>
        <taxon>Pantoea</taxon>
    </lineage>
</organism>
<evidence type="ECO:0000259" key="1">
    <source>
        <dbReference type="Pfam" id="PF05368"/>
    </source>
</evidence>
<keyword evidence="2" id="KW-0614">Plasmid</keyword>
<gene>
    <name evidence="2" type="ORF">CUN67_28755</name>
</gene>
<dbReference type="RefSeq" id="WP_208718876.1">
    <property type="nucleotide sequence ID" value="NZ_CP024770.1"/>
</dbReference>
<proteinExistence type="predicted"/>